<name>A0A0Q3WZ03_9BACI</name>
<dbReference type="STRING" id="157838.AN964_17305"/>
<gene>
    <name evidence="1" type="ORF">AN964_17305</name>
</gene>
<dbReference type="OrthoDB" id="7869153at2"/>
<organism evidence="1 2">
    <name type="scientific">Heyndrickxia shackletonii</name>
    <dbReference type="NCBI Taxonomy" id="157838"/>
    <lineage>
        <taxon>Bacteria</taxon>
        <taxon>Bacillati</taxon>
        <taxon>Bacillota</taxon>
        <taxon>Bacilli</taxon>
        <taxon>Bacillales</taxon>
        <taxon>Bacillaceae</taxon>
        <taxon>Heyndrickxia</taxon>
    </lineage>
</organism>
<evidence type="ECO:0000313" key="2">
    <source>
        <dbReference type="Proteomes" id="UP000051888"/>
    </source>
</evidence>
<dbReference type="InterPro" id="IPR026838">
    <property type="entry name" value="YheC/D"/>
</dbReference>
<accession>A0A0Q3WZ03</accession>
<proteinExistence type="predicted"/>
<dbReference type="RefSeq" id="WP_055740886.1">
    <property type="nucleotide sequence ID" value="NZ_JAAIWL010000033.1"/>
</dbReference>
<dbReference type="SUPFAM" id="SSF56059">
    <property type="entry name" value="Glutathione synthetase ATP-binding domain-like"/>
    <property type="match status" value="1"/>
</dbReference>
<dbReference type="Pfam" id="PF14398">
    <property type="entry name" value="ATPgrasp_YheCD"/>
    <property type="match status" value="1"/>
</dbReference>
<evidence type="ECO:0000313" key="1">
    <source>
        <dbReference type="EMBL" id="KQL55091.1"/>
    </source>
</evidence>
<dbReference type="AlphaFoldDB" id="A0A0Q3WZ03"/>
<dbReference type="EMBL" id="LJJC01000004">
    <property type="protein sequence ID" value="KQL55091.1"/>
    <property type="molecule type" value="Genomic_DNA"/>
</dbReference>
<dbReference type="Gene3D" id="3.30.470.20">
    <property type="entry name" value="ATP-grasp fold, B domain"/>
    <property type="match status" value="1"/>
</dbReference>
<evidence type="ECO:0008006" key="3">
    <source>
        <dbReference type="Google" id="ProtNLM"/>
    </source>
</evidence>
<dbReference type="Proteomes" id="UP000051888">
    <property type="component" value="Unassembled WGS sequence"/>
</dbReference>
<sequence>MILQVSVQESNYFEELTPIIQISFYIIEHFNIPIEKSISIRVGDKCISADLIPIQAKETKERSLIMNQTLYQELALPPATFEIQAYYKNHELCLGPFLTVLTEMKIKKDLPPFFGSIHDFSNELHQYGRQVGTVVFITSLSKYPHEGYYMKEGEWVKARLPHSDFIYNRIHSRRTENGKLFRQTFTEWTKSKSMLFNSRFISKWEAHEKLENATQLKAFLPKTTLYDKSIFLEWLSQYNDLFIKPINGSQGRGIIHVFQKDNNIIIENSNSPERTKLQYTSAIQAASDIQKWIKKKIFIIQESLPLITLENKKIDFRFLCHKINNDEWKITSVVGRISGEDQFVSNIAQGGKLSRPMDILHNHFTYERALLTYQLMKDLALEVSRVIDLAFDEIFVELGIDIGVDSTGNPWLIEVNSKPSKQLSTEKSQIRPSAKAIIQFCQNTWKERSNHDDNIGDFNADST</sequence>
<protein>
    <recommendedName>
        <fullName evidence="3">ATP-grasp domain-containing protein</fullName>
    </recommendedName>
</protein>
<dbReference type="PATRIC" id="fig|157838.3.peg.3830"/>
<comment type="caution">
    <text evidence="1">The sequence shown here is derived from an EMBL/GenBank/DDBJ whole genome shotgun (WGS) entry which is preliminary data.</text>
</comment>
<reference evidence="1 2" key="1">
    <citation type="submission" date="2015-09" db="EMBL/GenBank/DDBJ databases">
        <title>Genome sequencing project for genomic taxonomy and phylogenomics of Bacillus-like bacteria.</title>
        <authorList>
            <person name="Liu B."/>
            <person name="Wang J."/>
            <person name="Zhu Y."/>
            <person name="Liu G."/>
            <person name="Chen Q."/>
            <person name="Chen Z."/>
            <person name="Lan J."/>
            <person name="Che J."/>
            <person name="Ge C."/>
            <person name="Shi H."/>
            <person name="Pan Z."/>
            <person name="Liu X."/>
        </authorList>
    </citation>
    <scope>NUCLEOTIDE SEQUENCE [LARGE SCALE GENOMIC DNA]</scope>
    <source>
        <strain evidence="1 2">LMG 18435</strain>
    </source>
</reference>
<keyword evidence="2" id="KW-1185">Reference proteome</keyword>